<dbReference type="Proteomes" id="UP000553059">
    <property type="component" value="Unassembled WGS sequence"/>
</dbReference>
<accession>A0A7C6Z501</accession>
<proteinExistence type="predicted"/>
<sequence length="84" mass="9696">MSTSISTSIEFTLNDMITILEMTRELQQEGLVGISSHGKEIHVNRETLFPHIPGEIIKTSRNNRDYPFEYSKTYNGVKFFYVGH</sequence>
<evidence type="ECO:0000313" key="1">
    <source>
        <dbReference type="EMBL" id="HHY27186.1"/>
    </source>
</evidence>
<protein>
    <submittedName>
        <fullName evidence="1">Uncharacterized protein</fullName>
    </submittedName>
</protein>
<reference evidence="1 2" key="1">
    <citation type="journal article" date="2020" name="Biotechnol. Biofuels">
        <title>New insights from the biogas microbiome by comprehensive genome-resolved metagenomics of nearly 1600 species originating from multiple anaerobic digesters.</title>
        <authorList>
            <person name="Campanaro S."/>
            <person name="Treu L."/>
            <person name="Rodriguez-R L.M."/>
            <person name="Kovalovszki A."/>
            <person name="Ziels R.M."/>
            <person name="Maus I."/>
            <person name="Zhu X."/>
            <person name="Kougias P.G."/>
            <person name="Basile A."/>
            <person name="Luo G."/>
            <person name="Schluter A."/>
            <person name="Konstantinidis K.T."/>
            <person name="Angelidaki I."/>
        </authorList>
    </citation>
    <scope>NUCLEOTIDE SEQUENCE [LARGE SCALE GENOMIC DNA]</scope>
    <source>
        <strain evidence="1">AS05jafATM_4</strain>
    </source>
</reference>
<name>A0A7C6Z501_9FIRM</name>
<comment type="caution">
    <text evidence="1">The sequence shown here is derived from an EMBL/GenBank/DDBJ whole genome shotgun (WGS) entry which is preliminary data.</text>
</comment>
<evidence type="ECO:0000313" key="2">
    <source>
        <dbReference type="Proteomes" id="UP000553059"/>
    </source>
</evidence>
<dbReference type="EMBL" id="DUTF01000241">
    <property type="protein sequence ID" value="HHY27186.1"/>
    <property type="molecule type" value="Genomic_DNA"/>
</dbReference>
<gene>
    <name evidence="1" type="ORF">GX523_10685</name>
</gene>
<organism evidence="1 2">
    <name type="scientific">Desulfitobacterium dehalogenans</name>
    <dbReference type="NCBI Taxonomy" id="36854"/>
    <lineage>
        <taxon>Bacteria</taxon>
        <taxon>Bacillati</taxon>
        <taxon>Bacillota</taxon>
        <taxon>Clostridia</taxon>
        <taxon>Eubacteriales</taxon>
        <taxon>Desulfitobacteriaceae</taxon>
        <taxon>Desulfitobacterium</taxon>
    </lineage>
</organism>
<dbReference type="AlphaFoldDB" id="A0A7C6Z501"/>